<accession>A0A1I3DEA4</accession>
<reference evidence="4" key="1">
    <citation type="submission" date="2016-10" db="EMBL/GenBank/DDBJ databases">
        <authorList>
            <person name="Varghese N."/>
            <person name="Submissions S."/>
        </authorList>
    </citation>
    <scope>NUCLEOTIDE SEQUENCE [LARGE SCALE GENOMIC DNA]</scope>
    <source>
        <strain evidence="4">LMG 24016</strain>
    </source>
</reference>
<dbReference type="EMBL" id="FOQL01000001">
    <property type="protein sequence ID" value="SFH85037.1"/>
    <property type="molecule type" value="Genomic_DNA"/>
</dbReference>
<feature type="compositionally biased region" description="Low complexity" evidence="1">
    <location>
        <begin position="37"/>
        <end position="48"/>
    </location>
</feature>
<evidence type="ECO:0000256" key="2">
    <source>
        <dbReference type="SAM" id="SignalP"/>
    </source>
</evidence>
<feature type="compositionally biased region" description="Polar residues" evidence="1">
    <location>
        <begin position="73"/>
        <end position="86"/>
    </location>
</feature>
<dbReference type="AlphaFoldDB" id="A0A1I3DEA4"/>
<dbReference type="Proteomes" id="UP000243606">
    <property type="component" value="Unassembled WGS sequence"/>
</dbReference>
<feature type="chain" id="PRO_5017479012" evidence="2">
    <location>
        <begin position="22"/>
        <end position="111"/>
    </location>
</feature>
<name>A0A1I3DEA4_9PSED</name>
<proteinExistence type="predicted"/>
<feature type="signal peptide" evidence="2">
    <location>
        <begin position="1"/>
        <end position="21"/>
    </location>
</feature>
<evidence type="ECO:0000256" key="1">
    <source>
        <dbReference type="SAM" id="MobiDB-lite"/>
    </source>
</evidence>
<organism evidence="3 4">
    <name type="scientific">Pseudomonas guineae</name>
    <dbReference type="NCBI Taxonomy" id="425504"/>
    <lineage>
        <taxon>Bacteria</taxon>
        <taxon>Pseudomonadati</taxon>
        <taxon>Pseudomonadota</taxon>
        <taxon>Gammaproteobacteria</taxon>
        <taxon>Pseudomonadales</taxon>
        <taxon>Pseudomonadaceae</taxon>
        <taxon>Pseudomonas</taxon>
    </lineage>
</organism>
<keyword evidence="2" id="KW-0732">Signal</keyword>
<evidence type="ECO:0000313" key="4">
    <source>
        <dbReference type="Proteomes" id="UP000243606"/>
    </source>
</evidence>
<keyword evidence="4" id="KW-1185">Reference proteome</keyword>
<dbReference type="OrthoDB" id="7031173at2"/>
<feature type="region of interest" description="Disordered" evidence="1">
    <location>
        <begin position="35"/>
        <end position="111"/>
    </location>
</feature>
<gene>
    <name evidence="3" type="ORF">SAMN05216206_0478</name>
</gene>
<evidence type="ECO:0000313" key="3">
    <source>
        <dbReference type="EMBL" id="SFH85037.1"/>
    </source>
</evidence>
<protein>
    <submittedName>
        <fullName evidence="3">Uncharacterized protein</fullName>
    </submittedName>
</protein>
<sequence length="111" mass="12406">MTLCRSLVSLAAVLLVSPLYAEPKTPQTLRVIPKTTISPGASGSIGSSQTIDNHNLYGGQRLPEGLQRHEQRYGSQSLENRGTIKQTIEYPNGYRVQQYPGQRTEYDERSR</sequence>